<evidence type="ECO:0000256" key="5">
    <source>
        <dbReference type="ARBA" id="ARBA00020749"/>
    </source>
</evidence>
<feature type="compositionally biased region" description="Acidic residues" evidence="11">
    <location>
        <begin position="152"/>
        <end position="168"/>
    </location>
</feature>
<keyword evidence="9" id="KW-0143">Chaperone</keyword>
<dbReference type="GO" id="GO:1990904">
    <property type="term" value="C:ribonucleoprotein complex"/>
    <property type="evidence" value="ECO:0007669"/>
    <property type="project" value="TreeGrafter"/>
</dbReference>
<evidence type="ECO:0000313" key="14">
    <source>
        <dbReference type="EMBL" id="KAK6305423.1"/>
    </source>
</evidence>
<sequence length="285" mass="31419">MNGIDEEQMGPQTFLYGCALKSGKDIVFNPEEDDFEHQLDLRMVCVDPSTKDELHVVEVEGQDAEGEKVKVVLAALKPSTLPSVCLSGFAITSPAVFRLKAGSGPIHISGQHLVMMGGDQTLDDEEEEEVQTSKKRPASVPALKSQKKMKMDDDEDEEDDEEESEAEETPVKVKQTPSKPRTPAQNGKGPKANTPAGKQSKTPDKGKGDKNGQTPKATPKTPLTPKPVLTVPELKAKMKVTVEKGVNLPKLQPKFESFVKNSFRVTDTKIIEELWKWRQTVEDKK</sequence>
<dbReference type="GO" id="GO:0003723">
    <property type="term" value="F:RNA binding"/>
    <property type="evidence" value="ECO:0007669"/>
    <property type="project" value="UniProtKB-KW"/>
</dbReference>
<feature type="compositionally biased region" description="Low complexity" evidence="11">
    <location>
        <begin position="214"/>
        <end position="230"/>
    </location>
</feature>
<dbReference type="Proteomes" id="UP001356427">
    <property type="component" value="Unassembled WGS sequence"/>
</dbReference>
<accession>A0AAN8L9H3</accession>
<protein>
    <recommendedName>
        <fullName evidence="5">Nucleophosmin</fullName>
    </recommendedName>
</protein>
<comment type="subcellular location">
    <subcellularLocation>
        <location evidence="1">Cytoplasm</location>
    </subcellularLocation>
    <subcellularLocation>
        <location evidence="2">Nucleus</location>
        <location evidence="2">Nucleolus</location>
    </subcellularLocation>
    <subcellularLocation>
        <location evidence="3">Nucleus</location>
        <location evidence="3">Nucleoplasm</location>
    </subcellularLocation>
</comment>
<evidence type="ECO:0000256" key="10">
    <source>
        <dbReference type="ARBA" id="ARBA00023242"/>
    </source>
</evidence>
<evidence type="ECO:0000256" key="11">
    <source>
        <dbReference type="SAM" id="MobiDB-lite"/>
    </source>
</evidence>
<dbReference type="GO" id="GO:0005654">
    <property type="term" value="C:nucleoplasm"/>
    <property type="evidence" value="ECO:0007669"/>
    <property type="project" value="UniProtKB-SubCell"/>
</dbReference>
<dbReference type="FunFam" id="2.60.120.340:FF:000007">
    <property type="entry name" value="Nucleophosmin 1a"/>
    <property type="match status" value="1"/>
</dbReference>
<dbReference type="GO" id="GO:0042274">
    <property type="term" value="P:ribosomal small subunit biogenesis"/>
    <property type="evidence" value="ECO:0007669"/>
    <property type="project" value="TreeGrafter"/>
</dbReference>
<evidence type="ECO:0000259" key="13">
    <source>
        <dbReference type="Pfam" id="PF16276"/>
    </source>
</evidence>
<feature type="region of interest" description="Disordered" evidence="11">
    <location>
        <begin position="122"/>
        <end position="230"/>
    </location>
</feature>
<dbReference type="Gene3D" id="2.60.120.340">
    <property type="entry name" value="Nucleoplasmin core domain"/>
    <property type="match status" value="1"/>
</dbReference>
<name>A0AAN8L9H3_9TELE</name>
<keyword evidence="7" id="KW-0597">Phosphoprotein</keyword>
<dbReference type="GO" id="GO:0005737">
    <property type="term" value="C:cytoplasm"/>
    <property type="evidence" value="ECO:0007669"/>
    <property type="project" value="UniProtKB-SubCell"/>
</dbReference>
<evidence type="ECO:0000256" key="3">
    <source>
        <dbReference type="ARBA" id="ARBA00004642"/>
    </source>
</evidence>
<dbReference type="InterPro" id="IPR004301">
    <property type="entry name" value="Nucleoplasmin"/>
</dbReference>
<dbReference type="GO" id="GO:0042802">
    <property type="term" value="F:identical protein binding"/>
    <property type="evidence" value="ECO:0007669"/>
    <property type="project" value="UniProtKB-ARBA"/>
</dbReference>
<evidence type="ECO:0000256" key="4">
    <source>
        <dbReference type="ARBA" id="ARBA00010744"/>
    </source>
</evidence>
<keyword evidence="8" id="KW-0694">RNA-binding</keyword>
<dbReference type="InterPro" id="IPR032569">
    <property type="entry name" value="NPM1_C"/>
</dbReference>
<comment type="similarity">
    <text evidence="4">Belongs to the nucleoplasmin family.</text>
</comment>
<evidence type="ECO:0000256" key="7">
    <source>
        <dbReference type="ARBA" id="ARBA00022553"/>
    </source>
</evidence>
<feature type="compositionally biased region" description="Polar residues" evidence="11">
    <location>
        <begin position="175"/>
        <end position="185"/>
    </location>
</feature>
<dbReference type="GO" id="GO:0000055">
    <property type="term" value="P:ribosomal large subunit export from nucleus"/>
    <property type="evidence" value="ECO:0007669"/>
    <property type="project" value="TreeGrafter"/>
</dbReference>
<reference evidence="14 15" key="1">
    <citation type="submission" date="2021-04" db="EMBL/GenBank/DDBJ databases">
        <authorList>
            <person name="De Guttry C."/>
            <person name="Zahm M."/>
            <person name="Klopp C."/>
            <person name="Cabau C."/>
            <person name="Louis A."/>
            <person name="Berthelot C."/>
            <person name="Parey E."/>
            <person name="Roest Crollius H."/>
            <person name="Montfort J."/>
            <person name="Robinson-Rechavi M."/>
            <person name="Bucao C."/>
            <person name="Bouchez O."/>
            <person name="Gislard M."/>
            <person name="Lluch J."/>
            <person name="Milhes M."/>
            <person name="Lampietro C."/>
            <person name="Lopez Roques C."/>
            <person name="Donnadieu C."/>
            <person name="Braasch I."/>
            <person name="Desvignes T."/>
            <person name="Postlethwait J."/>
            <person name="Bobe J."/>
            <person name="Wedekind C."/>
            <person name="Guiguen Y."/>
        </authorList>
    </citation>
    <scope>NUCLEOTIDE SEQUENCE [LARGE SCALE GENOMIC DNA]</scope>
    <source>
        <strain evidence="14">Cs_M1</strain>
        <tissue evidence="14">Blood</tissue>
    </source>
</reference>
<dbReference type="GO" id="GO:0042393">
    <property type="term" value="F:histone binding"/>
    <property type="evidence" value="ECO:0007669"/>
    <property type="project" value="TreeGrafter"/>
</dbReference>
<dbReference type="InterPro" id="IPR024057">
    <property type="entry name" value="Nucleoplasmin_core_dom"/>
</dbReference>
<dbReference type="PANTHER" id="PTHR22747">
    <property type="entry name" value="NUCLEOPLASMIN"/>
    <property type="match status" value="1"/>
</dbReference>
<dbReference type="GO" id="GO:0042273">
    <property type="term" value="P:ribosomal large subunit biogenesis"/>
    <property type="evidence" value="ECO:0007669"/>
    <property type="project" value="TreeGrafter"/>
</dbReference>
<dbReference type="GO" id="GO:0005730">
    <property type="term" value="C:nucleolus"/>
    <property type="evidence" value="ECO:0007669"/>
    <property type="project" value="UniProtKB-SubCell"/>
</dbReference>
<keyword evidence="6" id="KW-0963">Cytoplasm</keyword>
<dbReference type="GO" id="GO:0005813">
    <property type="term" value="C:centrosome"/>
    <property type="evidence" value="ECO:0007669"/>
    <property type="project" value="TreeGrafter"/>
</dbReference>
<evidence type="ECO:0000256" key="6">
    <source>
        <dbReference type="ARBA" id="ARBA00022490"/>
    </source>
</evidence>
<dbReference type="GO" id="GO:0010824">
    <property type="term" value="P:regulation of centrosome duplication"/>
    <property type="evidence" value="ECO:0007669"/>
    <property type="project" value="TreeGrafter"/>
</dbReference>
<dbReference type="Pfam" id="PF16276">
    <property type="entry name" value="NPM1-C"/>
    <property type="match status" value="1"/>
</dbReference>
<dbReference type="SUPFAM" id="SSF69203">
    <property type="entry name" value="Nucleoplasmin-like core domain"/>
    <property type="match status" value="1"/>
</dbReference>
<feature type="domain" description="Nucleophosmin C-terminal" evidence="13">
    <location>
        <begin position="232"/>
        <end position="280"/>
    </location>
</feature>
<dbReference type="GO" id="GO:0003682">
    <property type="term" value="F:chromatin binding"/>
    <property type="evidence" value="ECO:0007669"/>
    <property type="project" value="TreeGrafter"/>
</dbReference>
<dbReference type="Gene3D" id="1.10.10.2100">
    <property type="match status" value="1"/>
</dbReference>
<evidence type="ECO:0000313" key="15">
    <source>
        <dbReference type="Proteomes" id="UP001356427"/>
    </source>
</evidence>
<organism evidence="14 15">
    <name type="scientific">Coregonus suidteri</name>
    <dbReference type="NCBI Taxonomy" id="861788"/>
    <lineage>
        <taxon>Eukaryota</taxon>
        <taxon>Metazoa</taxon>
        <taxon>Chordata</taxon>
        <taxon>Craniata</taxon>
        <taxon>Vertebrata</taxon>
        <taxon>Euteleostomi</taxon>
        <taxon>Actinopterygii</taxon>
        <taxon>Neopterygii</taxon>
        <taxon>Teleostei</taxon>
        <taxon>Protacanthopterygii</taxon>
        <taxon>Salmoniformes</taxon>
        <taxon>Salmonidae</taxon>
        <taxon>Coregoninae</taxon>
        <taxon>Coregonus</taxon>
    </lineage>
</organism>
<feature type="compositionally biased region" description="Basic and acidic residues" evidence="11">
    <location>
        <begin position="201"/>
        <end position="210"/>
    </location>
</feature>
<feature type="domain" description="Nucleoplasmin core" evidence="12">
    <location>
        <begin position="15"/>
        <end position="114"/>
    </location>
</feature>
<proteinExistence type="inferred from homology"/>
<evidence type="ECO:0000259" key="12">
    <source>
        <dbReference type="Pfam" id="PF03066"/>
    </source>
</evidence>
<evidence type="ECO:0000256" key="9">
    <source>
        <dbReference type="ARBA" id="ARBA00023186"/>
    </source>
</evidence>
<dbReference type="PANTHER" id="PTHR22747:SF42">
    <property type="entry name" value="NUCLEOPHOSMIN"/>
    <property type="match status" value="1"/>
</dbReference>
<dbReference type="GO" id="GO:0000056">
    <property type="term" value="P:ribosomal small subunit export from nucleus"/>
    <property type="evidence" value="ECO:0007669"/>
    <property type="project" value="TreeGrafter"/>
</dbReference>
<evidence type="ECO:0000256" key="2">
    <source>
        <dbReference type="ARBA" id="ARBA00004604"/>
    </source>
</evidence>
<gene>
    <name evidence="14" type="ORF">J4Q44_G00242030</name>
</gene>
<dbReference type="InterPro" id="IPR036824">
    <property type="entry name" value="Nucleoplasmin_core_dom_sf"/>
</dbReference>
<dbReference type="Pfam" id="PF03066">
    <property type="entry name" value="Nucleoplasmin"/>
    <property type="match status" value="1"/>
</dbReference>
<dbReference type="GO" id="GO:0045944">
    <property type="term" value="P:positive regulation of transcription by RNA polymerase II"/>
    <property type="evidence" value="ECO:0007669"/>
    <property type="project" value="TreeGrafter"/>
</dbReference>
<keyword evidence="10" id="KW-0539">Nucleus</keyword>
<keyword evidence="15" id="KW-1185">Reference proteome</keyword>
<dbReference type="GO" id="GO:0006338">
    <property type="term" value="P:chromatin remodeling"/>
    <property type="evidence" value="ECO:0007669"/>
    <property type="project" value="TreeGrafter"/>
</dbReference>
<dbReference type="AlphaFoldDB" id="A0AAN8L9H3"/>
<evidence type="ECO:0000256" key="1">
    <source>
        <dbReference type="ARBA" id="ARBA00004496"/>
    </source>
</evidence>
<evidence type="ECO:0000256" key="8">
    <source>
        <dbReference type="ARBA" id="ARBA00022884"/>
    </source>
</evidence>
<comment type="caution">
    <text evidence="14">The sequence shown here is derived from an EMBL/GenBank/DDBJ whole genome shotgun (WGS) entry which is preliminary data.</text>
</comment>
<dbReference type="EMBL" id="JAGTTL010000022">
    <property type="protein sequence ID" value="KAK6305423.1"/>
    <property type="molecule type" value="Genomic_DNA"/>
</dbReference>
<dbReference type="FunFam" id="1.10.10.2100:FF:000001">
    <property type="entry name" value="Nucleophosmin 1"/>
    <property type="match status" value="1"/>
</dbReference>